<evidence type="ECO:0000259" key="5">
    <source>
        <dbReference type="PROSITE" id="PS50255"/>
    </source>
</evidence>
<evidence type="ECO:0000256" key="4">
    <source>
        <dbReference type="SAM" id="MobiDB-lite"/>
    </source>
</evidence>
<keyword evidence="7" id="KW-1185">Reference proteome</keyword>
<evidence type="ECO:0000256" key="2">
    <source>
        <dbReference type="ARBA" id="ARBA00022723"/>
    </source>
</evidence>
<reference evidence="6" key="1">
    <citation type="submission" date="2016-11" db="EMBL/GenBank/DDBJ databases">
        <title>The genome sequence of Colletotrichum cuscutae.</title>
        <authorList>
            <person name="Baroncelli R."/>
        </authorList>
    </citation>
    <scope>NUCLEOTIDE SEQUENCE</scope>
    <source>
        <strain evidence="6">IMI 304802</strain>
    </source>
</reference>
<dbReference type="GO" id="GO:0020037">
    <property type="term" value="F:heme binding"/>
    <property type="evidence" value="ECO:0007669"/>
    <property type="project" value="InterPro"/>
</dbReference>
<protein>
    <submittedName>
        <fullName evidence="6">Cytochrome b5-like Heme/Steroid binding domain-containing protein</fullName>
    </submittedName>
</protein>
<feature type="domain" description="Cytochrome b5 heme-binding" evidence="5">
    <location>
        <begin position="959"/>
        <end position="1043"/>
    </location>
</feature>
<dbReference type="PROSITE" id="PS50255">
    <property type="entry name" value="CYTOCHROME_B5_2"/>
    <property type="match status" value="1"/>
</dbReference>
<keyword evidence="1" id="KW-0349">Heme</keyword>
<keyword evidence="3" id="KW-0408">Iron</keyword>
<name>A0AAI9Y8M1_9PEZI</name>
<evidence type="ECO:0000256" key="1">
    <source>
        <dbReference type="ARBA" id="ARBA00022617"/>
    </source>
</evidence>
<dbReference type="InterPro" id="IPR018506">
    <property type="entry name" value="Cyt_B5_heme-BS"/>
</dbReference>
<sequence>MAGVSSESSLWAIRYPNWDTTREAFEDDKTPVPKPPSVAIDWLFFSETFQMRALGGLRMPEYWALQDIDAYGPTYRVSDVAGAIEDESDPFIDADPREKLSNFMEGLTLYPYVSWATSDFVEVDETKWFKIFRRERWSSYKHPDPNGLSIDIDDDATWAKISRVIELANRILKEAVSHEWCVPTLHVRTESEAFVLRLASFLKEDSREVRRDVMVGSKHQAPRKGTIVRVKPVSPESRLSPTEARKVLDDIADTFFWGFYLREEWPSAIGLTTKLIDKNGRQLKWMRVGIEYFQPIFQNMMFQDPEGRQATFLVTKTHGISGHMHRSYQEKHPEEPLMATEVFWDEEKYAEAGISWEMSFFGFSLKDVSGGPQKAGHALFGIRAPWPAFCVSSVGQMDTYDKGPLTEAFREHRPGIPAIVPCAMTTSDFWETHVPKYGYKALRYKGVCVSERVWESHYQDAARTSRAKILDPPYSEYGRLDHSMRMISQRLRLRRLELRRLRPWYKEEYTKWHATIYAETQLRCKLAEIGSSSKSHHDTHESDVRHQLKIVLWPYNHSLDVAKFKIRHKTTSRFLYHAYAYLWLATLPVRKKPTPSGRPTSRPLHPERLSIPKAAGGQELIDLATNQGKRTSVATETYLHNSDTPSHNKELCMENAKLSFLRWKVLGNVSPEVAKGFEYDWRDIRRMMDQSPYDHGWLTYNYRDLPTHVTQETHCPIGASQVQGLPSKRVDLDDADLPSWAVARPVIAQVPVPSRGKSAEITPPLRHYHVGEIGDHQRVGRGVKWFVHKADGDDRHLIYDFSGILSSEYGWDAATREKLTMRPDSSSPVLNRVLRTGDMNEKVRELCLKNGPIGQVMRLMRTEDIRLAYNRDRLSCVALGNHVFDLTCDLISSYADLSDFQLAEHMQPLLVIIKQKRQENPLLRAVSLGYNPDVIVNFLRLYQIGIRTRELERYSVYRLRHFTLNEVKWHVYPETGIYTIFKGHSVIDLTDFMKFHPGGMEILQSVAGKDCTREFKQYHQVPTGFLGVTTHVYFERLQVGKIVPEQSTGVISPDQIVIRNQVFSRKGKHRKRFRTKDEVPTDSSRLADLSRLSGTALDGLRGLLASEELEEYWGKDVTAQMDTASPPKILCRLFDTKWLVVAKVVAPIDTLPFMDDQMLARMDGKVEPWGFRESYVSDSKYIYNLTSYLRYGKPDGYNELLKPRAGTTLSNSLRDQELKRRLWSDFQYRIIAQHGPNQDADFDWKRSFRPISEDVPDLEGDETSKVTPAMSFAQAAEKGNANRASDQIVQPIQSVAGTKRKHNGQLKVQEKSIKAATTSRFALPEQVAAGVKRKSSPTPVRPYKKVVKESRGSADGHSSGIEGSSRTSSRGTEKPRQEWEWKDLYIYR</sequence>
<keyword evidence="2" id="KW-0479">Metal-binding</keyword>
<dbReference type="SUPFAM" id="SSF55856">
    <property type="entry name" value="Cytochrome b5-like heme/steroid binding domain"/>
    <property type="match status" value="1"/>
</dbReference>
<dbReference type="Proteomes" id="UP001239213">
    <property type="component" value="Unassembled WGS sequence"/>
</dbReference>
<organism evidence="6 7">
    <name type="scientific">Colletotrichum cuscutae</name>
    <dbReference type="NCBI Taxonomy" id="1209917"/>
    <lineage>
        <taxon>Eukaryota</taxon>
        <taxon>Fungi</taxon>
        <taxon>Dikarya</taxon>
        <taxon>Ascomycota</taxon>
        <taxon>Pezizomycotina</taxon>
        <taxon>Sordariomycetes</taxon>
        <taxon>Hypocreomycetidae</taxon>
        <taxon>Glomerellales</taxon>
        <taxon>Glomerellaceae</taxon>
        <taxon>Colletotrichum</taxon>
        <taxon>Colletotrichum acutatum species complex</taxon>
    </lineage>
</organism>
<comment type="caution">
    <text evidence="6">The sequence shown here is derived from an EMBL/GenBank/DDBJ whole genome shotgun (WGS) entry which is preliminary data.</text>
</comment>
<dbReference type="SMART" id="SM01117">
    <property type="entry name" value="Cyt-b5"/>
    <property type="match status" value="1"/>
</dbReference>
<gene>
    <name evidence="6" type="ORF">CCUS01_03472</name>
</gene>
<feature type="region of interest" description="Disordered" evidence="4">
    <location>
        <begin position="1327"/>
        <end position="1376"/>
    </location>
</feature>
<dbReference type="EMBL" id="MPDP01000046">
    <property type="protein sequence ID" value="KAK1489424.1"/>
    <property type="molecule type" value="Genomic_DNA"/>
</dbReference>
<dbReference type="InterPro" id="IPR036400">
    <property type="entry name" value="Cyt_B5-like_heme/steroid_sf"/>
</dbReference>
<evidence type="ECO:0000313" key="7">
    <source>
        <dbReference type="Proteomes" id="UP001239213"/>
    </source>
</evidence>
<dbReference type="GO" id="GO:0046872">
    <property type="term" value="F:metal ion binding"/>
    <property type="evidence" value="ECO:0007669"/>
    <property type="project" value="UniProtKB-KW"/>
</dbReference>
<dbReference type="PROSITE" id="PS00191">
    <property type="entry name" value="CYTOCHROME_B5_1"/>
    <property type="match status" value="1"/>
</dbReference>
<dbReference type="Pfam" id="PF00173">
    <property type="entry name" value="Cyt-b5"/>
    <property type="match status" value="1"/>
</dbReference>
<dbReference type="InterPro" id="IPR001199">
    <property type="entry name" value="Cyt_B5-like_heme/steroid-bd"/>
</dbReference>
<proteinExistence type="predicted"/>
<accession>A0AAI9Y8M1</accession>
<evidence type="ECO:0000313" key="6">
    <source>
        <dbReference type="EMBL" id="KAK1489424.1"/>
    </source>
</evidence>
<feature type="compositionally biased region" description="Low complexity" evidence="4">
    <location>
        <begin position="1358"/>
        <end position="1370"/>
    </location>
</feature>
<dbReference type="Gene3D" id="3.10.120.10">
    <property type="entry name" value="Cytochrome b5-like heme/steroid binding domain"/>
    <property type="match status" value="1"/>
</dbReference>
<evidence type="ECO:0000256" key="3">
    <source>
        <dbReference type="ARBA" id="ARBA00023004"/>
    </source>
</evidence>